<evidence type="ECO:0000313" key="1">
    <source>
        <dbReference type="EMBL" id="CAK58108.1"/>
    </source>
</evidence>
<accession>A0BHU1</accession>
<dbReference type="EMBL" id="CT867996">
    <property type="protein sequence ID" value="CAK58108.1"/>
    <property type="molecule type" value="Genomic_DNA"/>
</dbReference>
<gene>
    <name evidence="1" type="ORF">GSPATT00029144001</name>
</gene>
<dbReference type="InParanoid" id="A0BHU1"/>
<dbReference type="Proteomes" id="UP000000600">
    <property type="component" value="Unassembled WGS sequence"/>
</dbReference>
<dbReference type="HOGENOM" id="CLU_024034_1_0_1"/>
<evidence type="ECO:0000313" key="2">
    <source>
        <dbReference type="Proteomes" id="UP000000600"/>
    </source>
</evidence>
<dbReference type="OrthoDB" id="316575at2759"/>
<reference evidence="1 2" key="1">
    <citation type="journal article" date="2006" name="Nature">
        <title>Global trends of whole-genome duplications revealed by the ciliate Paramecium tetraurelia.</title>
        <authorList>
            <consortium name="Genoscope"/>
            <person name="Aury J.-M."/>
            <person name="Jaillon O."/>
            <person name="Duret L."/>
            <person name="Noel B."/>
            <person name="Jubin C."/>
            <person name="Porcel B.M."/>
            <person name="Segurens B."/>
            <person name="Daubin V."/>
            <person name="Anthouard V."/>
            <person name="Aiach N."/>
            <person name="Arnaiz O."/>
            <person name="Billaut A."/>
            <person name="Beisson J."/>
            <person name="Blanc I."/>
            <person name="Bouhouche K."/>
            <person name="Camara F."/>
            <person name="Duharcourt S."/>
            <person name="Guigo R."/>
            <person name="Gogendeau D."/>
            <person name="Katinka M."/>
            <person name="Keller A.-M."/>
            <person name="Kissmehl R."/>
            <person name="Klotz C."/>
            <person name="Koll F."/>
            <person name="Le Moue A."/>
            <person name="Lepere C."/>
            <person name="Malinsky S."/>
            <person name="Nowacki M."/>
            <person name="Nowak J.K."/>
            <person name="Plattner H."/>
            <person name="Poulain J."/>
            <person name="Ruiz F."/>
            <person name="Serrano V."/>
            <person name="Zagulski M."/>
            <person name="Dessen P."/>
            <person name="Betermier M."/>
            <person name="Weissenbach J."/>
            <person name="Scarpelli C."/>
            <person name="Schachter V."/>
            <person name="Sperling L."/>
            <person name="Meyer E."/>
            <person name="Cohen J."/>
            <person name="Wincker P."/>
        </authorList>
    </citation>
    <scope>NUCLEOTIDE SEQUENCE [LARGE SCALE GENOMIC DNA]</scope>
    <source>
        <strain evidence="1 2">Stock d4-2</strain>
    </source>
</reference>
<organism evidence="1 2">
    <name type="scientific">Paramecium tetraurelia</name>
    <dbReference type="NCBI Taxonomy" id="5888"/>
    <lineage>
        <taxon>Eukaryota</taxon>
        <taxon>Sar</taxon>
        <taxon>Alveolata</taxon>
        <taxon>Ciliophora</taxon>
        <taxon>Intramacronucleata</taxon>
        <taxon>Oligohymenophorea</taxon>
        <taxon>Peniculida</taxon>
        <taxon>Parameciidae</taxon>
        <taxon>Paramecium</taxon>
    </lineage>
</organism>
<dbReference type="AlphaFoldDB" id="A0BHU1"/>
<protein>
    <recommendedName>
        <fullName evidence="3">MORN repeat protein</fullName>
    </recommendedName>
</protein>
<proteinExistence type="predicted"/>
<dbReference type="PANTHER" id="PTHR33706:SF1">
    <property type="entry name" value="TPR REPEAT PROTEIN"/>
    <property type="match status" value="1"/>
</dbReference>
<dbReference type="KEGG" id="ptm:GSPATT00029144001"/>
<dbReference type="GeneID" id="5011285"/>
<dbReference type="OMA" id="WIDINES"/>
<name>A0BHU1_PARTE</name>
<evidence type="ECO:0008006" key="3">
    <source>
        <dbReference type="Google" id="ProtNLM"/>
    </source>
</evidence>
<keyword evidence="2" id="KW-1185">Reference proteome</keyword>
<dbReference type="RefSeq" id="XP_001425506.1">
    <property type="nucleotide sequence ID" value="XM_001425469.2"/>
</dbReference>
<sequence>MGRKGRQREIENWQMGGFYDNQGRQQGLWRLNYENFWDLAQIVYAGIYESGIQTQKWDTVLNNNKIGGGCYDYKGQKKGKWTELHQNFFKCNHSHCDATYVGQYLEGRKQGFWQSFFSNKMIGGGIYNDDGQKNGFWVELSDYLNDLNQIIYMGTYNDGLPIGIWEVLLIYDKKHTQIGGGAYNDEGKKNGRWVDLCRDWLNGNKEITLVGEYKNGKKIGLWNTFNWYNQSIGGGEFEDGIKKGQWVELHDNWHQKWPQISYKGIYQNGKKNGRWDTYDNYNAKEKLMLNSYYYLSGGGQFKGGIKNGNWIDVHDEWIPNWREITYHGEYCMGKKLGTWKTFEQQDRLIGGGAFNENGAKNGQWIDADERWNFYSEVIYEGEYRNNKKIGEWKKIDILNGKNSSLDCEYYNEDGPLIESKL</sequence>
<dbReference type="PANTHER" id="PTHR33706">
    <property type="entry name" value="MORN VARIANT REPEAT PROTEIN"/>
    <property type="match status" value="1"/>
</dbReference>